<protein>
    <recommendedName>
        <fullName evidence="1">Immunity protein 30 domain-containing protein</fullName>
    </recommendedName>
</protein>
<dbReference type="InterPro" id="IPR029084">
    <property type="entry name" value="Imm30"/>
</dbReference>
<evidence type="ECO:0000313" key="3">
    <source>
        <dbReference type="Proteomes" id="UP000177709"/>
    </source>
</evidence>
<gene>
    <name evidence="2" type="ORF">BK049_18450</name>
</gene>
<evidence type="ECO:0000313" key="2">
    <source>
        <dbReference type="EMBL" id="AOZ90531.1"/>
    </source>
</evidence>
<dbReference type="KEGG" id="bxi:BK049_18450"/>
<dbReference type="RefSeq" id="WP_046343238.1">
    <property type="nucleotide sequence ID" value="NZ_CP017786.1"/>
</dbReference>
<dbReference type="AlphaFoldDB" id="A0AAC9NCE4"/>
<organism evidence="2 3">
    <name type="scientific">Bacillus xiamenensis</name>
    <dbReference type="NCBI Taxonomy" id="1178537"/>
    <lineage>
        <taxon>Bacteria</taxon>
        <taxon>Bacillati</taxon>
        <taxon>Bacillota</taxon>
        <taxon>Bacilli</taxon>
        <taxon>Bacillales</taxon>
        <taxon>Bacillaceae</taxon>
        <taxon>Bacillus</taxon>
    </lineage>
</organism>
<sequence>MNLKQELKSLYDNRLLENENNIKEFEESLAKVLDYGSVSVIPDLCLVFDDDTEQFEVMFGLVHGIERLYKNNTEEGLSYIAKAIPQILNQASEWIEILHYRILNHPEVRLVYRNVLSKQDPFIVDNIKDLLIEIKNEDPDMFSKSVDEVINNI</sequence>
<dbReference type="Pfam" id="PF15565">
    <property type="entry name" value="Imm30"/>
    <property type="match status" value="1"/>
</dbReference>
<accession>A0AAC9NCE4</accession>
<reference evidence="2 3" key="1">
    <citation type="submission" date="2016-10" db="EMBL/GenBank/DDBJ databases">
        <title>Whole genome sequence of hyper active fibrinolysis bacterium Bacillus pumilus strain VV3 isolated from fermented rice.</title>
        <authorList>
            <person name="Mariadas V.A."/>
            <person name="Vijayaraghavan P."/>
            <person name="Dhandapani V."/>
        </authorList>
    </citation>
    <scope>NUCLEOTIDE SEQUENCE [LARGE SCALE GENOMIC DNA]</scope>
    <source>
        <strain evidence="2 3">VV3</strain>
    </source>
</reference>
<evidence type="ECO:0000259" key="1">
    <source>
        <dbReference type="Pfam" id="PF15565"/>
    </source>
</evidence>
<dbReference type="EMBL" id="CP017786">
    <property type="protein sequence ID" value="AOZ90531.1"/>
    <property type="molecule type" value="Genomic_DNA"/>
</dbReference>
<name>A0AAC9NCE4_9BACI</name>
<feature type="domain" description="Immunity protein 30" evidence="1">
    <location>
        <begin position="12"/>
        <end position="112"/>
    </location>
</feature>
<proteinExistence type="predicted"/>
<dbReference type="Proteomes" id="UP000177709">
    <property type="component" value="Chromosome"/>
</dbReference>